<dbReference type="Pfam" id="PF13365">
    <property type="entry name" value="Trypsin_2"/>
    <property type="match status" value="1"/>
</dbReference>
<evidence type="ECO:0000256" key="1">
    <source>
        <dbReference type="ARBA" id="ARBA00022825"/>
    </source>
</evidence>
<name>A0ABX3ZFG1_9BACL</name>
<dbReference type="InterPro" id="IPR009003">
    <property type="entry name" value="Peptidase_S1_PA"/>
</dbReference>
<keyword evidence="1" id="KW-0378">Hydrolase</keyword>
<keyword evidence="2" id="KW-1133">Transmembrane helix</keyword>
<dbReference type="SUPFAM" id="SSF50494">
    <property type="entry name" value="Trypsin-like serine proteases"/>
    <property type="match status" value="1"/>
</dbReference>
<dbReference type="InterPro" id="IPR001940">
    <property type="entry name" value="Peptidase_S1C"/>
</dbReference>
<proteinExistence type="predicted"/>
<dbReference type="PANTHER" id="PTHR43019:SF23">
    <property type="entry name" value="PROTEASE DO-LIKE 5, CHLOROPLASTIC"/>
    <property type="match status" value="1"/>
</dbReference>
<keyword evidence="2" id="KW-0472">Membrane</keyword>
<keyword evidence="2" id="KW-0812">Transmembrane</keyword>
<dbReference type="EMBL" id="NHNT01000010">
    <property type="protein sequence ID" value="OUZ38253.1"/>
    <property type="molecule type" value="Genomic_DNA"/>
</dbReference>
<comment type="caution">
    <text evidence="3">The sequence shown here is derived from an EMBL/GenBank/DDBJ whole genome shotgun (WGS) entry which is preliminary data.</text>
</comment>
<dbReference type="Gene3D" id="2.40.10.120">
    <property type="match status" value="1"/>
</dbReference>
<keyword evidence="4" id="KW-1185">Reference proteome</keyword>
<sequence length="272" mass="30334">MTEKTHTEELTEEEFLELVLEEQEKALAKAREERLNPQPKKPKKQKPFVRIVVWLMALTLAFSTFAVIFNVYSIPAIEFLKVSAQLSNQENIQTYKQSIVTIDTDSGKGTGFAVSDNGYIITNDHVIEDALTITVVFPDDSLYKAEVVESYEEYDLALLKVDAENLPFLSLSPTSEFRKNEPVYFIGNPLAFSGIANKGTVIGYTTAADIQPDIIMMDAPVYRGNSGSPVINENGHVIGVVFATGTREGHGKVGLFIPIENVHELFHTYLKR</sequence>
<organism evidence="3 4">
    <name type="scientific">Solibacillus kalamii</name>
    <dbReference type="NCBI Taxonomy" id="1748298"/>
    <lineage>
        <taxon>Bacteria</taxon>
        <taxon>Bacillati</taxon>
        <taxon>Bacillota</taxon>
        <taxon>Bacilli</taxon>
        <taxon>Bacillales</taxon>
        <taxon>Caryophanaceae</taxon>
        <taxon>Solibacillus</taxon>
    </lineage>
</organism>
<gene>
    <name evidence="3" type="ORF">CBM15_14315</name>
</gene>
<dbReference type="Proteomes" id="UP000196594">
    <property type="component" value="Unassembled WGS sequence"/>
</dbReference>
<reference evidence="3 4" key="1">
    <citation type="journal article" date="2017" name="Int. J. Syst. Evol. Microbiol.">
        <title>Solibacillus kalamii sp. nov., isolated from a high-efficiency particulate arrestance filter system used in the International Space Station.</title>
        <authorList>
            <person name="Checinska Sielaff A."/>
            <person name="Kumar R.M."/>
            <person name="Pal D."/>
            <person name="Mayilraj S."/>
            <person name="Venkateswaran K."/>
        </authorList>
    </citation>
    <scope>NUCLEOTIDE SEQUENCE [LARGE SCALE GENOMIC DNA]</scope>
    <source>
        <strain evidence="3 4">ISSFR-015</strain>
    </source>
</reference>
<dbReference type="GO" id="GO:0006508">
    <property type="term" value="P:proteolysis"/>
    <property type="evidence" value="ECO:0007669"/>
    <property type="project" value="UniProtKB-KW"/>
</dbReference>
<keyword evidence="3" id="KW-0645">Protease</keyword>
<dbReference type="PRINTS" id="PR00834">
    <property type="entry name" value="PROTEASES2C"/>
</dbReference>
<dbReference type="GO" id="GO:0008233">
    <property type="term" value="F:peptidase activity"/>
    <property type="evidence" value="ECO:0007669"/>
    <property type="project" value="UniProtKB-KW"/>
</dbReference>
<evidence type="ECO:0000313" key="4">
    <source>
        <dbReference type="Proteomes" id="UP000196594"/>
    </source>
</evidence>
<evidence type="ECO:0000313" key="3">
    <source>
        <dbReference type="EMBL" id="OUZ38253.1"/>
    </source>
</evidence>
<feature type="transmembrane region" description="Helical" evidence="2">
    <location>
        <begin position="48"/>
        <end position="72"/>
    </location>
</feature>
<accession>A0ABX3ZFG1</accession>
<dbReference type="PANTHER" id="PTHR43019">
    <property type="entry name" value="SERINE ENDOPROTEASE DEGS"/>
    <property type="match status" value="1"/>
</dbReference>
<keyword evidence="1" id="KW-0720">Serine protease</keyword>
<protein>
    <submittedName>
        <fullName evidence="3">Serine protease</fullName>
    </submittedName>
</protein>
<evidence type="ECO:0000256" key="2">
    <source>
        <dbReference type="SAM" id="Phobius"/>
    </source>
</evidence>
<dbReference type="RefSeq" id="WP_087618043.1">
    <property type="nucleotide sequence ID" value="NZ_JAFBEY010000015.1"/>
</dbReference>